<feature type="repeat" description="ANK" evidence="3">
    <location>
        <begin position="143"/>
        <end position="175"/>
    </location>
</feature>
<dbReference type="PANTHER" id="PTHR24123:SF141">
    <property type="entry name" value="ANKYRIN 2, ISOFORM U"/>
    <property type="match status" value="1"/>
</dbReference>
<evidence type="ECO:0000256" key="2">
    <source>
        <dbReference type="ARBA" id="ARBA00023043"/>
    </source>
</evidence>
<dbReference type="Pfam" id="PF12796">
    <property type="entry name" value="Ank_2"/>
    <property type="match status" value="4"/>
</dbReference>
<keyword evidence="2 3" id="KW-0040">ANK repeat</keyword>
<dbReference type="PROSITE" id="PS50088">
    <property type="entry name" value="ANK_REPEAT"/>
    <property type="match status" value="16"/>
</dbReference>
<dbReference type="InterPro" id="IPR001870">
    <property type="entry name" value="B30.2/SPRY"/>
</dbReference>
<dbReference type="InterPro" id="IPR002110">
    <property type="entry name" value="Ankyrin_rpt"/>
</dbReference>
<evidence type="ECO:0000259" key="4">
    <source>
        <dbReference type="PROSITE" id="PS50188"/>
    </source>
</evidence>
<dbReference type="InterPro" id="IPR013320">
    <property type="entry name" value="ConA-like_dom_sf"/>
</dbReference>
<protein>
    <recommendedName>
        <fullName evidence="4">B30.2/SPRY domain-containing protein</fullName>
    </recommendedName>
</protein>
<feature type="repeat" description="ANK" evidence="3">
    <location>
        <begin position="253"/>
        <end position="285"/>
    </location>
</feature>
<feature type="repeat" description="ANK" evidence="3">
    <location>
        <begin position="218"/>
        <end position="242"/>
    </location>
</feature>
<feature type="repeat" description="ANK" evidence="3">
    <location>
        <begin position="287"/>
        <end position="319"/>
    </location>
</feature>
<sequence length="721" mass="79973">MVTIGFAPKQFTISQSDERIFNCADTYAYESGGNFWINGRGQRGKSEFTFQAGDIVGCGINLDTRQIFFTQNKWDFGDIAFLSMCPSVVPLFPFVSLMDSGDKIVAKFKPKFIINLASLKFNPVERQQNSGTIPNEEEAVIDGEHTPLWTAVVGGQTKLLEFLLENGADPNENLKLAYKGQNRTFSPLHYASIKGNLETFKVLMENGANVKQKTADDFGSMPLHFACIEGHLEIVKLLVEVGKADIEKADSVIGWSPLMFASFTEKWDIVRYLIDKGANIDQTDNDEGFSIIHFFAIHGHFDLCKLMLDKGINVNKQMHNRTTPLHLACKHGHLEIVKLLVEEGKADIESADDNRHTPLMIALCGHQLEIAYYLVEKGAKVDQSADFIGNTPFLYAIYMKSLSLCKLMVKVANVNLRMADHGFTPLQLACEVGHLGIVKLLVEEGKADIESADSYGKTALMVACSFQKCDIVRYLIGKRAKVDRTDAKGISPLHLECIDGHLEIVKLLVEVGKADIENRDSYGNAPLMIASKKRKFDIAYYLIEKGAKVDRANAKGISPLLSACIDGHLEIVKLLVEVGKADIEKADSVIGWSPLMVASNIQKWDIFRYLIEKGANTDHTDNNGLSIIHYLVDNNNFDECKFLIDKGVNVNQKTADNLLRSTPLHLACENGQLEIVKLLVEEGKADIEIANSDGDTALKLAKAKKKDDVVHYLVEKGAKNN</sequence>
<dbReference type="InterPro" id="IPR051165">
    <property type="entry name" value="Multifunctional_ANK_Repeat"/>
</dbReference>
<gene>
    <name evidence="5" type="ORF">niasHT_004526</name>
</gene>
<feature type="repeat" description="ANK" evidence="3">
    <location>
        <begin position="555"/>
        <end position="579"/>
    </location>
</feature>
<dbReference type="PANTHER" id="PTHR24123">
    <property type="entry name" value="ANKYRIN REPEAT-CONTAINING"/>
    <property type="match status" value="1"/>
</dbReference>
<dbReference type="PRINTS" id="PR01415">
    <property type="entry name" value="ANKYRIN"/>
</dbReference>
<feature type="repeat" description="ANK" evidence="3">
    <location>
        <begin position="522"/>
        <end position="554"/>
    </location>
</feature>
<dbReference type="Gene3D" id="2.60.120.920">
    <property type="match status" value="1"/>
</dbReference>
<comment type="caution">
    <text evidence="5">The sequence shown here is derived from an EMBL/GenBank/DDBJ whole genome shotgun (WGS) entry which is preliminary data.</text>
</comment>
<evidence type="ECO:0000256" key="1">
    <source>
        <dbReference type="ARBA" id="ARBA00022737"/>
    </source>
</evidence>
<feature type="repeat" description="ANK" evidence="3">
    <location>
        <begin position="354"/>
        <end position="386"/>
    </location>
</feature>
<feature type="repeat" description="ANK" evidence="3">
    <location>
        <begin position="659"/>
        <end position="683"/>
    </location>
</feature>
<feature type="repeat" description="ANK" evidence="3">
    <location>
        <begin position="623"/>
        <end position="655"/>
    </location>
</feature>
<keyword evidence="6" id="KW-1185">Reference proteome</keyword>
<reference evidence="5 6" key="1">
    <citation type="submission" date="2024-10" db="EMBL/GenBank/DDBJ databases">
        <authorList>
            <person name="Kim D."/>
        </authorList>
    </citation>
    <scope>NUCLEOTIDE SEQUENCE [LARGE SCALE GENOMIC DNA]</scope>
    <source>
        <strain evidence="5">BH-2024</strain>
    </source>
</reference>
<organism evidence="5 6">
    <name type="scientific">Heterodera trifolii</name>
    <dbReference type="NCBI Taxonomy" id="157864"/>
    <lineage>
        <taxon>Eukaryota</taxon>
        <taxon>Metazoa</taxon>
        <taxon>Ecdysozoa</taxon>
        <taxon>Nematoda</taxon>
        <taxon>Chromadorea</taxon>
        <taxon>Rhabditida</taxon>
        <taxon>Tylenchina</taxon>
        <taxon>Tylenchomorpha</taxon>
        <taxon>Tylenchoidea</taxon>
        <taxon>Heteroderidae</taxon>
        <taxon>Heteroderinae</taxon>
        <taxon>Heterodera</taxon>
    </lineage>
</organism>
<feature type="repeat" description="ANK" evidence="3">
    <location>
        <begin position="320"/>
        <end position="344"/>
    </location>
</feature>
<feature type="repeat" description="ANK" evidence="3">
    <location>
        <begin position="693"/>
        <end position="721"/>
    </location>
</feature>
<dbReference type="PROSITE" id="PS50297">
    <property type="entry name" value="ANK_REP_REGION"/>
    <property type="match status" value="13"/>
</dbReference>
<feature type="repeat" description="ANK" evidence="3">
    <location>
        <begin position="183"/>
        <end position="215"/>
    </location>
</feature>
<feature type="repeat" description="ANK" evidence="3">
    <location>
        <begin position="590"/>
        <end position="622"/>
    </location>
</feature>
<dbReference type="EMBL" id="JBICBT010000204">
    <property type="protein sequence ID" value="KAL3120895.1"/>
    <property type="molecule type" value="Genomic_DNA"/>
</dbReference>
<feature type="repeat" description="ANK" evidence="3">
    <location>
        <begin position="455"/>
        <end position="487"/>
    </location>
</feature>
<dbReference type="AlphaFoldDB" id="A0ABD2M295"/>
<feature type="repeat" description="ANK" evidence="3">
    <location>
        <begin position="421"/>
        <end position="445"/>
    </location>
</feature>
<dbReference type="SMART" id="SM00248">
    <property type="entry name" value="ANK"/>
    <property type="match status" value="17"/>
</dbReference>
<evidence type="ECO:0000256" key="3">
    <source>
        <dbReference type="PROSITE-ProRule" id="PRU00023"/>
    </source>
</evidence>
<feature type="domain" description="B30.2/SPRY" evidence="4">
    <location>
        <begin position="1"/>
        <end position="113"/>
    </location>
</feature>
<dbReference type="InterPro" id="IPR036770">
    <property type="entry name" value="Ankyrin_rpt-contain_sf"/>
</dbReference>
<dbReference type="SUPFAM" id="SSF49899">
    <property type="entry name" value="Concanavalin A-like lectins/glucanases"/>
    <property type="match status" value="1"/>
</dbReference>
<dbReference type="SUPFAM" id="SSF48403">
    <property type="entry name" value="Ankyrin repeat"/>
    <property type="match status" value="2"/>
</dbReference>
<dbReference type="PROSITE" id="PS50188">
    <property type="entry name" value="B302_SPRY"/>
    <property type="match status" value="1"/>
</dbReference>
<evidence type="ECO:0000313" key="6">
    <source>
        <dbReference type="Proteomes" id="UP001620626"/>
    </source>
</evidence>
<accession>A0ABD2M295</accession>
<dbReference type="Gene3D" id="1.25.40.20">
    <property type="entry name" value="Ankyrin repeat-containing domain"/>
    <property type="match status" value="5"/>
</dbReference>
<evidence type="ECO:0000313" key="5">
    <source>
        <dbReference type="EMBL" id="KAL3120895.1"/>
    </source>
</evidence>
<dbReference type="Pfam" id="PF13637">
    <property type="entry name" value="Ank_4"/>
    <property type="match status" value="1"/>
</dbReference>
<dbReference type="Pfam" id="PF00023">
    <property type="entry name" value="Ank"/>
    <property type="match status" value="4"/>
</dbReference>
<dbReference type="CDD" id="cd12885">
    <property type="entry name" value="SPRY_RanBP_like"/>
    <property type="match status" value="1"/>
</dbReference>
<keyword evidence="1" id="KW-0677">Repeat</keyword>
<feature type="repeat" description="ANK" evidence="3">
    <location>
        <begin position="488"/>
        <end position="512"/>
    </location>
</feature>
<dbReference type="InterPro" id="IPR003877">
    <property type="entry name" value="SPRY_dom"/>
</dbReference>
<proteinExistence type="predicted"/>
<dbReference type="Pfam" id="PF00622">
    <property type="entry name" value="SPRY"/>
    <property type="match status" value="1"/>
</dbReference>
<name>A0ABD2M295_9BILA</name>
<dbReference type="Proteomes" id="UP001620626">
    <property type="component" value="Unassembled WGS sequence"/>
</dbReference>
<dbReference type="InterPro" id="IPR043136">
    <property type="entry name" value="B30.2/SPRY_sf"/>
</dbReference>
<dbReference type="InterPro" id="IPR044736">
    <property type="entry name" value="Gid1/RanBPM/SPLA_SPRY"/>
</dbReference>